<dbReference type="EMBL" id="KZ301979">
    <property type="protein sequence ID" value="PFH52479.1"/>
    <property type="molecule type" value="Genomic_DNA"/>
</dbReference>
<evidence type="ECO:0000313" key="2">
    <source>
        <dbReference type="EMBL" id="PFH52479.1"/>
    </source>
</evidence>
<dbReference type="OrthoDB" id="3363386at2759"/>
<dbReference type="AlphaFoldDB" id="A0A2A9NPL3"/>
<feature type="compositionally biased region" description="Polar residues" evidence="1">
    <location>
        <begin position="277"/>
        <end position="289"/>
    </location>
</feature>
<feature type="region of interest" description="Disordered" evidence="1">
    <location>
        <begin position="249"/>
        <end position="305"/>
    </location>
</feature>
<feature type="compositionally biased region" description="Low complexity" evidence="1">
    <location>
        <begin position="59"/>
        <end position="81"/>
    </location>
</feature>
<feature type="compositionally biased region" description="Basic and acidic residues" evidence="1">
    <location>
        <begin position="405"/>
        <end position="434"/>
    </location>
</feature>
<feature type="compositionally biased region" description="Polar residues" evidence="1">
    <location>
        <begin position="521"/>
        <end position="530"/>
    </location>
</feature>
<proteinExistence type="predicted"/>
<gene>
    <name evidence="2" type="ORF">AMATHDRAFT_74265</name>
</gene>
<accession>A0A2A9NPL3</accession>
<keyword evidence="3" id="KW-1185">Reference proteome</keyword>
<feature type="compositionally biased region" description="Low complexity" evidence="1">
    <location>
        <begin position="290"/>
        <end position="305"/>
    </location>
</feature>
<dbReference type="Proteomes" id="UP000242287">
    <property type="component" value="Unassembled WGS sequence"/>
</dbReference>
<reference evidence="2 3" key="1">
    <citation type="submission" date="2014-02" db="EMBL/GenBank/DDBJ databases">
        <title>Transposable element dynamics among asymbiotic and ectomycorrhizal Amanita fungi.</title>
        <authorList>
            <consortium name="DOE Joint Genome Institute"/>
            <person name="Hess J."/>
            <person name="Skrede I."/>
            <person name="Wolfe B."/>
            <person name="LaButti K."/>
            <person name="Ohm R.A."/>
            <person name="Grigoriev I.V."/>
            <person name="Pringle A."/>
        </authorList>
    </citation>
    <scope>NUCLEOTIDE SEQUENCE [LARGE SCALE GENOMIC DNA]</scope>
    <source>
        <strain evidence="2 3">SKay4041</strain>
    </source>
</reference>
<feature type="compositionally biased region" description="Basic and acidic residues" evidence="1">
    <location>
        <begin position="453"/>
        <end position="462"/>
    </location>
</feature>
<dbReference type="STRING" id="703135.A0A2A9NPL3"/>
<feature type="compositionally biased region" description="Low complexity" evidence="1">
    <location>
        <begin position="483"/>
        <end position="494"/>
    </location>
</feature>
<feature type="compositionally biased region" description="Low complexity" evidence="1">
    <location>
        <begin position="88"/>
        <end position="111"/>
    </location>
</feature>
<feature type="region of interest" description="Disordered" evidence="1">
    <location>
        <begin position="402"/>
        <end position="494"/>
    </location>
</feature>
<sequence>MASPSVLQYKHYSLPPVSRSIRFAPLPDPRRLVYVTDDGAEFPLPATHESAAIMLSSIPSSDDTSSLSSSGSSSHVSKRNSFPLESYTSSSTSSTPGTVTPVSSTTTTASSDLDHSFFRSLSNVPKSPMSPALAPKSPAQKTKAPSFLHPFLRRSTSGSSSPSSANSLTPTPSLEASTSKRRSRRFSGINISAEELLTLGTINLFRSVSRGTRTDGTAMDSNSECGWSLSRSSSVASACSAPALPPANAPLHGSPLARSQSNQSSNFNASTRHKKAASSSAYTTPLWRTSSAAPRSAPSSPLLPRKGVRMLNGRIYGGPKRPHSQGGNPFANARDEADPEFVEWGYGGMGSVSGRRAAGMNGTQWERLQGGQSGLMIGSCEGTASLDDNILDDGSGMGWVRRRREAREREKKEKGDGEQDKEVQEKGDNAKVESTETNTESITPPSQNSSDLTVKEVEKDDSTNQPNPAPLDEVPSPSRHESMSAASTSHSFSVAIPSEGEHLLHAVTIPAPLPRHHRSFSRGTIGSSLASDGITCNPRDAGKKIESSDESESDDESEELRGDEDSEEESEEEIEDAKRKTALGAGVEKFTRHKDTDVPSTLAGDTHKP</sequence>
<feature type="compositionally biased region" description="Acidic residues" evidence="1">
    <location>
        <begin position="548"/>
        <end position="575"/>
    </location>
</feature>
<protein>
    <submittedName>
        <fullName evidence="2">Uncharacterized protein</fullName>
    </submittedName>
</protein>
<feature type="region of interest" description="Disordered" evidence="1">
    <location>
        <begin position="59"/>
        <end position="183"/>
    </location>
</feature>
<organism evidence="2 3">
    <name type="scientific">Amanita thiersii Skay4041</name>
    <dbReference type="NCBI Taxonomy" id="703135"/>
    <lineage>
        <taxon>Eukaryota</taxon>
        <taxon>Fungi</taxon>
        <taxon>Dikarya</taxon>
        <taxon>Basidiomycota</taxon>
        <taxon>Agaricomycotina</taxon>
        <taxon>Agaricomycetes</taxon>
        <taxon>Agaricomycetidae</taxon>
        <taxon>Agaricales</taxon>
        <taxon>Pluteineae</taxon>
        <taxon>Amanitaceae</taxon>
        <taxon>Amanita</taxon>
    </lineage>
</organism>
<feature type="region of interest" description="Disordered" evidence="1">
    <location>
        <begin position="514"/>
        <end position="609"/>
    </location>
</feature>
<evidence type="ECO:0000313" key="3">
    <source>
        <dbReference type="Proteomes" id="UP000242287"/>
    </source>
</evidence>
<name>A0A2A9NPL3_9AGAR</name>
<evidence type="ECO:0000256" key="1">
    <source>
        <dbReference type="SAM" id="MobiDB-lite"/>
    </source>
</evidence>
<feature type="compositionally biased region" description="Low complexity" evidence="1">
    <location>
        <begin position="155"/>
        <end position="173"/>
    </location>
</feature>
<feature type="compositionally biased region" description="Polar residues" evidence="1">
    <location>
        <begin position="435"/>
        <end position="452"/>
    </location>
</feature>